<dbReference type="AlphaFoldDB" id="A0A7C4HC65"/>
<organism evidence="1">
    <name type="scientific">Staphylothermus marinus</name>
    <dbReference type="NCBI Taxonomy" id="2280"/>
    <lineage>
        <taxon>Archaea</taxon>
        <taxon>Thermoproteota</taxon>
        <taxon>Thermoprotei</taxon>
        <taxon>Desulfurococcales</taxon>
        <taxon>Desulfurococcaceae</taxon>
        <taxon>Staphylothermus</taxon>
    </lineage>
</organism>
<gene>
    <name evidence="2" type="ORF">ENT92_02640</name>
    <name evidence="1" type="ORF">ENU14_06080</name>
</gene>
<name>A0A7C4HC65_STAMA</name>
<dbReference type="EMBL" id="DTBJ01000052">
    <property type="protein sequence ID" value="HGM59129.1"/>
    <property type="molecule type" value="Genomic_DNA"/>
</dbReference>
<reference evidence="1" key="1">
    <citation type="journal article" date="2020" name="mSystems">
        <title>Genome- and Community-Level Interaction Insights into Carbon Utilization and Element Cycling Functions of Hydrothermarchaeota in Hydrothermal Sediment.</title>
        <authorList>
            <person name="Zhou Z."/>
            <person name="Liu Y."/>
            <person name="Xu W."/>
            <person name="Pan J."/>
            <person name="Luo Z.H."/>
            <person name="Li M."/>
        </authorList>
    </citation>
    <scope>NUCLEOTIDE SEQUENCE [LARGE SCALE GENOMIC DNA]</scope>
    <source>
        <strain evidence="2">SpSt-622</strain>
        <strain evidence="1">SpSt-642</strain>
    </source>
</reference>
<sequence>MCGHCCKKSPVSLLPHEDILLRRLAEFFNLEYRSTPGYKFYDALSRSYIAVSYVMELVDNKCVFLRDNKCLIHDIYKPFICRCFPYVPRSVKYNIVWSSKVIYHTVEYGISSECTFMKEYGSFLRNILEHDSSYIYRFLGREINVAREMEEKRLILLNMLSNAWRNGRVELAEGSCSTNRVVNLYEFLRTIYPDLPYFLGFNRLAIEV</sequence>
<comment type="caution">
    <text evidence="1">The sequence shown here is derived from an EMBL/GenBank/DDBJ whole genome shotgun (WGS) entry which is preliminary data.</text>
</comment>
<evidence type="ECO:0000313" key="1">
    <source>
        <dbReference type="EMBL" id="HGM59129.1"/>
    </source>
</evidence>
<evidence type="ECO:0000313" key="2">
    <source>
        <dbReference type="EMBL" id="HGU65098.1"/>
    </source>
</evidence>
<dbReference type="InterPro" id="IPR005358">
    <property type="entry name" value="Puta_zinc/iron-chelating_dom"/>
</dbReference>
<dbReference type="EMBL" id="DTAN01000103">
    <property type="protein sequence ID" value="HGU65098.1"/>
    <property type="molecule type" value="Genomic_DNA"/>
</dbReference>
<proteinExistence type="predicted"/>
<dbReference type="Pfam" id="PF03692">
    <property type="entry name" value="CxxCxxCC"/>
    <property type="match status" value="1"/>
</dbReference>
<protein>
    <submittedName>
        <fullName evidence="1">YkgJ family cysteine cluster protein</fullName>
    </submittedName>
</protein>
<accession>A0A7C4HC65</accession>